<dbReference type="SMART" id="SM00450">
    <property type="entry name" value="RHOD"/>
    <property type="match status" value="1"/>
</dbReference>
<keyword evidence="4" id="KW-1185">Reference proteome</keyword>
<proteinExistence type="predicted"/>
<feature type="region of interest" description="Disordered" evidence="1">
    <location>
        <begin position="167"/>
        <end position="189"/>
    </location>
</feature>
<dbReference type="EMBL" id="JAEUBE010000414">
    <property type="protein sequence ID" value="KAH3661888.1"/>
    <property type="molecule type" value="Genomic_DNA"/>
</dbReference>
<evidence type="ECO:0000256" key="1">
    <source>
        <dbReference type="SAM" id="MobiDB-lite"/>
    </source>
</evidence>
<name>A0A9P8NXT9_9ASCO</name>
<dbReference type="PROSITE" id="PS00380">
    <property type="entry name" value="RHODANESE_1"/>
    <property type="match status" value="1"/>
</dbReference>
<gene>
    <name evidence="3" type="ORF">OGAPHI_006067</name>
</gene>
<dbReference type="PROSITE" id="PS50206">
    <property type="entry name" value="RHODANESE_3"/>
    <property type="match status" value="1"/>
</dbReference>
<evidence type="ECO:0000259" key="2">
    <source>
        <dbReference type="PROSITE" id="PS50206"/>
    </source>
</evidence>
<dbReference type="CDD" id="cd01519">
    <property type="entry name" value="RHOD_HSP67B2"/>
    <property type="match status" value="1"/>
</dbReference>
<dbReference type="GeneID" id="70238031"/>
<dbReference type="AlphaFoldDB" id="A0A9P8NXT9"/>
<reference evidence="3" key="1">
    <citation type="journal article" date="2021" name="Open Biol.">
        <title>Shared evolutionary footprints suggest mitochondrial oxidative damage underlies multiple complex I losses in fungi.</title>
        <authorList>
            <person name="Schikora-Tamarit M.A."/>
            <person name="Marcet-Houben M."/>
            <person name="Nosek J."/>
            <person name="Gabaldon T."/>
        </authorList>
    </citation>
    <scope>NUCLEOTIDE SEQUENCE</scope>
    <source>
        <strain evidence="3">CBS6075</strain>
    </source>
</reference>
<comment type="caution">
    <text evidence="3">The sequence shown here is derived from an EMBL/GenBank/DDBJ whole genome shotgun (WGS) entry which is preliminary data.</text>
</comment>
<dbReference type="Proteomes" id="UP000769157">
    <property type="component" value="Unassembled WGS sequence"/>
</dbReference>
<dbReference type="GO" id="GO:0004792">
    <property type="term" value="F:thiosulfate-cyanide sulfurtransferase activity"/>
    <property type="evidence" value="ECO:0007669"/>
    <property type="project" value="InterPro"/>
</dbReference>
<sequence>MLRQFRPVALLARCRPSQRLLSSIHSAAVHRPQTRVVPAVKFFNSPSVRRYGVLEEDSHAPVIDFAKVKSIAEEKKPDVVLVDTREPEEYAEGHIPGAVNIPVNSSPGALGLPEEKFESTFGFPKPEPSQTLVFYCLAGVRSTMAEELAGTFGYDKRLNYVGSWADWTDKKGPVEVPKQEKPEPEADKK</sequence>
<reference evidence="3" key="2">
    <citation type="submission" date="2021-01" db="EMBL/GenBank/DDBJ databases">
        <authorList>
            <person name="Schikora-Tamarit M.A."/>
        </authorList>
    </citation>
    <scope>NUCLEOTIDE SEQUENCE</scope>
    <source>
        <strain evidence="3">CBS6075</strain>
    </source>
</reference>
<accession>A0A9P8NXT9</accession>
<dbReference type="SUPFAM" id="SSF52821">
    <property type="entry name" value="Rhodanese/Cell cycle control phosphatase"/>
    <property type="match status" value="1"/>
</dbReference>
<dbReference type="PANTHER" id="PTHR44086">
    <property type="entry name" value="THIOSULFATE SULFURTRANSFERASE RDL2, MITOCHONDRIAL-RELATED"/>
    <property type="match status" value="1"/>
</dbReference>
<dbReference type="GO" id="GO:0005739">
    <property type="term" value="C:mitochondrion"/>
    <property type="evidence" value="ECO:0007669"/>
    <property type="project" value="TreeGrafter"/>
</dbReference>
<dbReference type="Pfam" id="PF00581">
    <property type="entry name" value="Rhodanese"/>
    <property type="match status" value="1"/>
</dbReference>
<dbReference type="RefSeq" id="XP_046058992.1">
    <property type="nucleotide sequence ID" value="XM_046207316.1"/>
</dbReference>
<dbReference type="InterPro" id="IPR001763">
    <property type="entry name" value="Rhodanese-like_dom"/>
</dbReference>
<feature type="domain" description="Rhodanese" evidence="2">
    <location>
        <begin position="75"/>
        <end position="176"/>
    </location>
</feature>
<organism evidence="3 4">
    <name type="scientific">Ogataea philodendri</name>
    <dbReference type="NCBI Taxonomy" id="1378263"/>
    <lineage>
        <taxon>Eukaryota</taxon>
        <taxon>Fungi</taxon>
        <taxon>Dikarya</taxon>
        <taxon>Ascomycota</taxon>
        <taxon>Saccharomycotina</taxon>
        <taxon>Pichiomycetes</taxon>
        <taxon>Pichiales</taxon>
        <taxon>Pichiaceae</taxon>
        <taxon>Ogataea</taxon>
    </lineage>
</organism>
<dbReference type="InterPro" id="IPR036873">
    <property type="entry name" value="Rhodanese-like_dom_sf"/>
</dbReference>
<dbReference type="Gene3D" id="3.40.250.10">
    <property type="entry name" value="Rhodanese-like domain"/>
    <property type="match status" value="1"/>
</dbReference>
<evidence type="ECO:0000313" key="3">
    <source>
        <dbReference type="EMBL" id="KAH3661888.1"/>
    </source>
</evidence>
<dbReference type="InterPro" id="IPR001307">
    <property type="entry name" value="Thiosulphate_STrfase_CS"/>
</dbReference>
<evidence type="ECO:0000313" key="4">
    <source>
        <dbReference type="Proteomes" id="UP000769157"/>
    </source>
</evidence>
<dbReference type="OrthoDB" id="566238at2759"/>
<dbReference type="PANTHER" id="PTHR44086:SF10">
    <property type="entry name" value="THIOSULFATE SULFURTRANSFERASE_RHODANESE-LIKE DOMAIN-CONTAINING PROTEIN 3"/>
    <property type="match status" value="1"/>
</dbReference>
<protein>
    <recommendedName>
        <fullName evidence="2">Rhodanese domain-containing protein</fullName>
    </recommendedName>
</protein>